<keyword evidence="1" id="KW-0805">Transcription regulation</keyword>
<dbReference type="PANTHER" id="PTHR30154">
    <property type="entry name" value="LEUCINE-RESPONSIVE REGULATORY PROTEIN"/>
    <property type="match status" value="1"/>
</dbReference>
<dbReference type="Gene3D" id="3.30.70.920">
    <property type="match status" value="1"/>
</dbReference>
<dbReference type="CDD" id="cd00090">
    <property type="entry name" value="HTH_ARSR"/>
    <property type="match status" value="1"/>
</dbReference>
<evidence type="ECO:0000256" key="1">
    <source>
        <dbReference type="ARBA" id="ARBA00023015"/>
    </source>
</evidence>
<dbReference type="PRINTS" id="PR00033">
    <property type="entry name" value="HTHASNC"/>
</dbReference>
<dbReference type="Pfam" id="PF13412">
    <property type="entry name" value="HTH_24"/>
    <property type="match status" value="1"/>
</dbReference>
<accession>A0A6G9YEN5</accession>
<dbReference type="Pfam" id="PF01037">
    <property type="entry name" value="AsnC_trans_reg"/>
    <property type="match status" value="1"/>
</dbReference>
<dbReference type="Gene3D" id="1.10.10.10">
    <property type="entry name" value="Winged helix-like DNA-binding domain superfamily/Winged helix DNA-binding domain"/>
    <property type="match status" value="1"/>
</dbReference>
<keyword evidence="6" id="KW-1185">Reference proteome</keyword>
<dbReference type="GO" id="GO:0005829">
    <property type="term" value="C:cytosol"/>
    <property type="evidence" value="ECO:0007669"/>
    <property type="project" value="TreeGrafter"/>
</dbReference>
<dbReference type="GO" id="GO:0043565">
    <property type="term" value="F:sequence-specific DNA binding"/>
    <property type="evidence" value="ECO:0007669"/>
    <property type="project" value="InterPro"/>
</dbReference>
<name>A0A6G9YEN5_9NOCA</name>
<dbReference type="EMBL" id="CP046172">
    <property type="protein sequence ID" value="QIS11506.1"/>
    <property type="molecule type" value="Genomic_DNA"/>
</dbReference>
<gene>
    <name evidence="5" type="ORF">F5544_18160</name>
</gene>
<evidence type="ECO:0000313" key="5">
    <source>
        <dbReference type="EMBL" id="QIS11506.1"/>
    </source>
</evidence>
<dbReference type="SMART" id="SM00344">
    <property type="entry name" value="HTH_ASNC"/>
    <property type="match status" value="1"/>
</dbReference>
<keyword evidence="3" id="KW-0804">Transcription</keyword>
<dbReference type="Proteomes" id="UP000503540">
    <property type="component" value="Chromosome"/>
</dbReference>
<dbReference type="PANTHER" id="PTHR30154:SF34">
    <property type="entry name" value="TRANSCRIPTIONAL REGULATOR AZLB"/>
    <property type="match status" value="1"/>
</dbReference>
<sequence>MDNCVRSIRRCHGRPMNGKRMTTRTTVSLDPTDRAILRLLQTEARLGVTEIGRRVNLSQPAVSARIKRLEQSGVITGYRAVVDPVALGLNLHAVIRLRTTHAHLAAVLAHFEEVPEITTVYRLTGEDCFLIDVFAESSERIEQIVDAIARFGPVTTSLVLRTYETKPVAPR</sequence>
<proteinExistence type="predicted"/>
<protein>
    <submittedName>
        <fullName evidence="5">AsnC family transcriptional regulator</fullName>
    </submittedName>
</protein>
<keyword evidence="2" id="KW-0238">DNA-binding</keyword>
<dbReference type="KEGG" id="nah:F5544_18160"/>
<organism evidence="5 6">
    <name type="scientific">Nocardia arthritidis</name>
    <dbReference type="NCBI Taxonomy" id="228602"/>
    <lineage>
        <taxon>Bacteria</taxon>
        <taxon>Bacillati</taxon>
        <taxon>Actinomycetota</taxon>
        <taxon>Actinomycetes</taxon>
        <taxon>Mycobacteriales</taxon>
        <taxon>Nocardiaceae</taxon>
        <taxon>Nocardia</taxon>
    </lineage>
</organism>
<evidence type="ECO:0000259" key="4">
    <source>
        <dbReference type="PROSITE" id="PS50956"/>
    </source>
</evidence>
<dbReference type="InterPro" id="IPR019885">
    <property type="entry name" value="Tscrpt_reg_HTH_AsnC-type_CS"/>
</dbReference>
<dbReference type="InterPro" id="IPR011991">
    <property type="entry name" value="ArsR-like_HTH"/>
</dbReference>
<dbReference type="PROSITE" id="PS00519">
    <property type="entry name" value="HTH_ASNC_1"/>
    <property type="match status" value="1"/>
</dbReference>
<evidence type="ECO:0000256" key="2">
    <source>
        <dbReference type="ARBA" id="ARBA00023125"/>
    </source>
</evidence>
<dbReference type="AlphaFoldDB" id="A0A6G9YEN5"/>
<feature type="domain" description="HTH asnC-type" evidence="4">
    <location>
        <begin position="29"/>
        <end position="90"/>
    </location>
</feature>
<dbReference type="InterPro" id="IPR019887">
    <property type="entry name" value="Tscrpt_reg_AsnC/Lrp_C"/>
</dbReference>
<evidence type="ECO:0000313" key="6">
    <source>
        <dbReference type="Proteomes" id="UP000503540"/>
    </source>
</evidence>
<dbReference type="InterPro" id="IPR019888">
    <property type="entry name" value="Tscrpt_reg_AsnC-like"/>
</dbReference>
<dbReference type="InterPro" id="IPR036390">
    <property type="entry name" value="WH_DNA-bd_sf"/>
</dbReference>
<dbReference type="InterPro" id="IPR011008">
    <property type="entry name" value="Dimeric_a/b-barrel"/>
</dbReference>
<dbReference type="InterPro" id="IPR036388">
    <property type="entry name" value="WH-like_DNA-bd_sf"/>
</dbReference>
<dbReference type="PROSITE" id="PS50956">
    <property type="entry name" value="HTH_ASNC_2"/>
    <property type="match status" value="1"/>
</dbReference>
<evidence type="ECO:0000256" key="3">
    <source>
        <dbReference type="ARBA" id="ARBA00023163"/>
    </source>
</evidence>
<dbReference type="SUPFAM" id="SSF46785">
    <property type="entry name" value="Winged helix' DNA-binding domain"/>
    <property type="match status" value="1"/>
</dbReference>
<reference evidence="5 6" key="1">
    <citation type="journal article" date="2019" name="ACS Chem. Biol.">
        <title>Identification and Mobilization of a Cryptic Antibiotic Biosynthesis Gene Locus from a Human-Pathogenic Nocardia Isolate.</title>
        <authorList>
            <person name="Herisse M."/>
            <person name="Ishida K."/>
            <person name="Porter J.L."/>
            <person name="Howden B."/>
            <person name="Hertweck C."/>
            <person name="Stinear T.P."/>
            <person name="Pidot S.J."/>
        </authorList>
    </citation>
    <scope>NUCLEOTIDE SEQUENCE [LARGE SCALE GENOMIC DNA]</scope>
    <source>
        <strain evidence="5 6">AUSMDU00012717</strain>
    </source>
</reference>
<dbReference type="SUPFAM" id="SSF54909">
    <property type="entry name" value="Dimeric alpha+beta barrel"/>
    <property type="match status" value="1"/>
</dbReference>
<dbReference type="FunFam" id="1.10.10.10:FF:000186">
    <property type="entry name" value="AsnC family transcriptional regulator"/>
    <property type="match status" value="1"/>
</dbReference>
<dbReference type="GO" id="GO:0043200">
    <property type="term" value="P:response to amino acid"/>
    <property type="evidence" value="ECO:0007669"/>
    <property type="project" value="TreeGrafter"/>
</dbReference>
<dbReference type="InterPro" id="IPR000485">
    <property type="entry name" value="AsnC-type_HTH_dom"/>
</dbReference>